<proteinExistence type="predicted"/>
<evidence type="ECO:0000313" key="2">
    <source>
        <dbReference type="EMBL" id="RHY27743.1"/>
    </source>
</evidence>
<evidence type="ECO:0000313" key="3">
    <source>
        <dbReference type="Proteomes" id="UP000285060"/>
    </source>
</evidence>
<dbReference type="EMBL" id="QUSY01000712">
    <property type="protein sequence ID" value="RHY27743.1"/>
    <property type="molecule type" value="Genomic_DNA"/>
</dbReference>
<evidence type="ECO:0000256" key="1">
    <source>
        <dbReference type="SAM" id="MobiDB-lite"/>
    </source>
</evidence>
<reference evidence="2 3" key="1">
    <citation type="submission" date="2018-08" db="EMBL/GenBank/DDBJ databases">
        <title>Aphanomyces genome sequencing and annotation.</title>
        <authorList>
            <person name="Minardi D."/>
            <person name="Oidtmann B."/>
            <person name="Van Der Giezen M."/>
            <person name="Studholme D.J."/>
        </authorList>
    </citation>
    <scope>NUCLEOTIDE SEQUENCE [LARGE SCALE GENOMIC DNA]</scope>
    <source>
        <strain evidence="2 3">NJM0002</strain>
    </source>
</reference>
<protein>
    <submittedName>
        <fullName evidence="2">Uncharacterized protein</fullName>
    </submittedName>
</protein>
<dbReference type="InterPro" id="IPR029063">
    <property type="entry name" value="SAM-dependent_MTases_sf"/>
</dbReference>
<name>A0A418ARG1_9STRA</name>
<sequence length="237" mass="25963">MHKWLGITHSDSEDGSSSSDEDYFDSSFDESKRLKAQAYADNIAARSWGLSHRDKAGLTQSSLALTADVAVHFHEELGQQRRVWDCALVLSKFLANSAYFPPHAAGLDDTRRLYVDVTSAIPRPFDVILCSDLIYGDTDLADLLLATIRALSHASTLVVFAHEARYAGNQGRYFLDMIAATHTVDVISYDVLDPIYRATNIHVHLLHPRLADVSDAADPGAATVAKPAGVCVQERHG</sequence>
<dbReference type="InterPro" id="IPR019410">
    <property type="entry name" value="Methyltransf_16"/>
</dbReference>
<keyword evidence="3" id="KW-1185">Reference proteome</keyword>
<dbReference type="Gene3D" id="3.40.50.150">
    <property type="entry name" value="Vaccinia Virus protein VP39"/>
    <property type="match status" value="1"/>
</dbReference>
<dbReference type="VEuPathDB" id="FungiDB:H310_03891"/>
<organism evidence="2 3">
    <name type="scientific">Aphanomyces invadans</name>
    <dbReference type="NCBI Taxonomy" id="157072"/>
    <lineage>
        <taxon>Eukaryota</taxon>
        <taxon>Sar</taxon>
        <taxon>Stramenopiles</taxon>
        <taxon>Oomycota</taxon>
        <taxon>Saprolegniomycetes</taxon>
        <taxon>Saprolegniales</taxon>
        <taxon>Verrucalvaceae</taxon>
        <taxon>Aphanomyces</taxon>
    </lineage>
</organism>
<dbReference type="AlphaFoldDB" id="A0A418ARG1"/>
<gene>
    <name evidence="2" type="ORF">DYB32_006559</name>
</gene>
<comment type="caution">
    <text evidence="2">The sequence shown here is derived from an EMBL/GenBank/DDBJ whole genome shotgun (WGS) entry which is preliminary data.</text>
</comment>
<accession>A0A418ARG1</accession>
<feature type="region of interest" description="Disordered" evidence="1">
    <location>
        <begin position="1"/>
        <end position="23"/>
    </location>
</feature>
<dbReference type="Proteomes" id="UP000285060">
    <property type="component" value="Unassembled WGS sequence"/>
</dbReference>
<dbReference type="Pfam" id="PF10294">
    <property type="entry name" value="Methyltransf_16"/>
    <property type="match status" value="1"/>
</dbReference>